<keyword evidence="3" id="KW-1185">Reference proteome</keyword>
<organism evidence="2 3">
    <name type="scientific">Brassica cretica</name>
    <name type="common">Mustard</name>
    <dbReference type="NCBI Taxonomy" id="69181"/>
    <lineage>
        <taxon>Eukaryota</taxon>
        <taxon>Viridiplantae</taxon>
        <taxon>Streptophyta</taxon>
        <taxon>Embryophyta</taxon>
        <taxon>Tracheophyta</taxon>
        <taxon>Spermatophyta</taxon>
        <taxon>Magnoliopsida</taxon>
        <taxon>eudicotyledons</taxon>
        <taxon>Gunneridae</taxon>
        <taxon>Pentapetalae</taxon>
        <taxon>rosids</taxon>
        <taxon>malvids</taxon>
        <taxon>Brassicales</taxon>
        <taxon>Brassicaceae</taxon>
        <taxon>Brassiceae</taxon>
        <taxon>Brassica</taxon>
    </lineage>
</organism>
<feature type="region of interest" description="Disordered" evidence="1">
    <location>
        <begin position="1"/>
        <end position="22"/>
    </location>
</feature>
<protein>
    <submittedName>
        <fullName evidence="2">Uncharacterized protein</fullName>
    </submittedName>
</protein>
<sequence length="103" mass="11190">MRERWISESDEQSSSPITLSNSPVWRVGPTPIAVDRTSCLSPSLNGSIPHRTSIGFDSSQSFDVRSLASIDTNAIRRSSSSFPLRNLLLAASPASSLARNHHL</sequence>
<dbReference type="EMBL" id="QGKV02000759">
    <property type="protein sequence ID" value="KAF3563682.1"/>
    <property type="molecule type" value="Genomic_DNA"/>
</dbReference>
<name>A0ABQ7CUF2_BRACR</name>
<evidence type="ECO:0000313" key="3">
    <source>
        <dbReference type="Proteomes" id="UP000266723"/>
    </source>
</evidence>
<proteinExistence type="predicted"/>
<accession>A0ABQ7CUF2</accession>
<reference evidence="2 3" key="1">
    <citation type="journal article" date="2020" name="BMC Genomics">
        <title>Intraspecific diversification of the crop wild relative Brassica cretica Lam. using demographic model selection.</title>
        <authorList>
            <person name="Kioukis A."/>
            <person name="Michalopoulou V.A."/>
            <person name="Briers L."/>
            <person name="Pirintsos S."/>
            <person name="Studholme D.J."/>
            <person name="Pavlidis P."/>
            <person name="Sarris P.F."/>
        </authorList>
    </citation>
    <scope>NUCLEOTIDE SEQUENCE [LARGE SCALE GENOMIC DNA]</scope>
    <source>
        <strain evidence="3">cv. PFS-1207/04</strain>
    </source>
</reference>
<evidence type="ECO:0000313" key="2">
    <source>
        <dbReference type="EMBL" id="KAF3563682.1"/>
    </source>
</evidence>
<dbReference type="Proteomes" id="UP000266723">
    <property type="component" value="Unassembled WGS sequence"/>
</dbReference>
<evidence type="ECO:0000256" key="1">
    <source>
        <dbReference type="SAM" id="MobiDB-lite"/>
    </source>
</evidence>
<gene>
    <name evidence="2" type="ORF">DY000_02014449</name>
</gene>
<feature type="compositionally biased region" description="Polar residues" evidence="1">
    <location>
        <begin position="12"/>
        <end position="22"/>
    </location>
</feature>
<comment type="caution">
    <text evidence="2">The sequence shown here is derived from an EMBL/GenBank/DDBJ whole genome shotgun (WGS) entry which is preliminary data.</text>
</comment>